<dbReference type="STRING" id="207559.Dde_0873"/>
<reference evidence="2 3" key="1">
    <citation type="journal article" date="2011" name="J. Bacteriol.">
        <title>Complete genome sequence and updated annotation of Desulfovibrio alaskensis G20.</title>
        <authorList>
            <person name="Hauser L.J."/>
            <person name="Land M.L."/>
            <person name="Brown S.D."/>
            <person name="Larimer F."/>
            <person name="Keller K.L."/>
            <person name="Rapp-Giles B.J."/>
            <person name="Price M.N."/>
            <person name="Lin M."/>
            <person name="Bruce D.C."/>
            <person name="Detter J.C."/>
            <person name="Tapia R."/>
            <person name="Han C.S."/>
            <person name="Goodwin L.A."/>
            <person name="Cheng J.F."/>
            <person name="Pitluck S."/>
            <person name="Copeland A."/>
            <person name="Lucas S."/>
            <person name="Nolan M."/>
            <person name="Lapidus A.L."/>
            <person name="Palumbo A.V."/>
            <person name="Wall J.D."/>
        </authorList>
    </citation>
    <scope>NUCLEOTIDE SEQUENCE [LARGE SCALE GENOMIC DNA]</scope>
    <source>
        <strain evidence="3">ATCC BAA 1058 / DSM 17464 / G20</strain>
    </source>
</reference>
<dbReference type="HOGENOM" id="CLU_890598_0_0_7"/>
<proteinExistence type="predicted"/>
<accession>Q314H2</accession>
<dbReference type="AlphaFoldDB" id="Q314H2"/>
<evidence type="ECO:0000313" key="3">
    <source>
        <dbReference type="Proteomes" id="UP000002710"/>
    </source>
</evidence>
<organism evidence="2 3">
    <name type="scientific">Oleidesulfovibrio alaskensis (strain ATCC BAA-1058 / DSM 17464 / G20)</name>
    <name type="common">Desulfovibrio alaskensis</name>
    <dbReference type="NCBI Taxonomy" id="207559"/>
    <lineage>
        <taxon>Bacteria</taxon>
        <taxon>Pseudomonadati</taxon>
        <taxon>Thermodesulfobacteriota</taxon>
        <taxon>Desulfovibrionia</taxon>
        <taxon>Desulfovibrionales</taxon>
        <taxon>Desulfovibrionaceae</taxon>
        <taxon>Oleidesulfovibrio</taxon>
    </lineage>
</organism>
<keyword evidence="1" id="KW-0812">Transmembrane</keyword>
<evidence type="ECO:0000256" key="1">
    <source>
        <dbReference type="SAM" id="Phobius"/>
    </source>
</evidence>
<keyword evidence="1" id="KW-1133">Transmembrane helix</keyword>
<dbReference type="EMBL" id="CP000112">
    <property type="protein sequence ID" value="ABB37674.1"/>
    <property type="molecule type" value="Genomic_DNA"/>
</dbReference>
<name>Q314H2_OLEA2</name>
<dbReference type="KEGG" id="dde:Dde_0873"/>
<protein>
    <recommendedName>
        <fullName evidence="4">SGNH/GDSL hydrolase family protein</fullName>
    </recommendedName>
</protein>
<feature type="transmembrane region" description="Helical" evidence="1">
    <location>
        <begin position="12"/>
        <end position="33"/>
    </location>
</feature>
<dbReference type="RefSeq" id="WP_011366924.1">
    <property type="nucleotide sequence ID" value="NC_007519.1"/>
</dbReference>
<dbReference type="eggNOG" id="ENOG502ZP2A">
    <property type="taxonomic scope" value="Bacteria"/>
</dbReference>
<dbReference type="Proteomes" id="UP000002710">
    <property type="component" value="Chromosome"/>
</dbReference>
<keyword evidence="1" id="KW-0472">Membrane</keyword>
<gene>
    <name evidence="2" type="ordered locus">Dde_0873</name>
</gene>
<sequence length="312" mass="35137">MRVDRYKRHTFYALFWTVGLFALFKLLLFANYASGFRMVQQDALVRYQLERIALPDPVHTLLVGDSSLGNAVSAPLFSAVTGRPALSLALTGSFGVQGSVNMALRAMQHHPEIRNVVFFQTLDIFQRRSGTWPYATVDPWCPQTWRSIAVSDNVTAIDVLAGYLQFVTDLGHLRHGMTDMTPELSAGTLYTEQADSRFNNGGRTLGVKNWITGTPRERVVQALDEFAAYCAARGVRCIFVFGPMHEEVIAHSAGYVREVWRLLNKTRHLTVVPELFPLSADRLGDSEDHVAPEFQAETTRQYARRLEQFLLP</sequence>
<evidence type="ECO:0008006" key="4">
    <source>
        <dbReference type="Google" id="ProtNLM"/>
    </source>
</evidence>
<evidence type="ECO:0000313" key="2">
    <source>
        <dbReference type="EMBL" id="ABB37674.1"/>
    </source>
</evidence>
<keyword evidence="3" id="KW-1185">Reference proteome</keyword>